<dbReference type="Proteomes" id="UP000285317">
    <property type="component" value="Chromosome"/>
</dbReference>
<dbReference type="RefSeq" id="WP_127886044.1">
    <property type="nucleotide sequence ID" value="NZ_CP028137.1"/>
</dbReference>
<feature type="transmembrane region" description="Helical" evidence="1">
    <location>
        <begin position="141"/>
        <end position="162"/>
    </location>
</feature>
<name>A0A3T0SX60_9MICO</name>
<accession>A0A3T0SX60</accession>
<keyword evidence="1" id="KW-1133">Transmembrane helix</keyword>
<dbReference type="EMBL" id="CP028137">
    <property type="protein sequence ID" value="AZZ50951.1"/>
    <property type="molecule type" value="Genomic_DNA"/>
</dbReference>
<protein>
    <recommendedName>
        <fullName evidence="4">ABC transporter permease</fullName>
    </recommendedName>
</protein>
<proteinExistence type="predicted"/>
<feature type="transmembrane region" description="Helical" evidence="1">
    <location>
        <begin position="56"/>
        <end position="77"/>
    </location>
</feature>
<feature type="transmembrane region" description="Helical" evidence="1">
    <location>
        <begin position="20"/>
        <end position="36"/>
    </location>
</feature>
<feature type="transmembrane region" description="Helical" evidence="1">
    <location>
        <begin position="169"/>
        <end position="189"/>
    </location>
</feature>
<evidence type="ECO:0000313" key="2">
    <source>
        <dbReference type="EMBL" id="AZZ50951.1"/>
    </source>
</evidence>
<feature type="transmembrane region" description="Helical" evidence="1">
    <location>
        <begin position="98"/>
        <end position="121"/>
    </location>
</feature>
<keyword evidence="1" id="KW-0812">Transmembrane</keyword>
<dbReference type="KEGG" id="rfs:C1I64_02055"/>
<evidence type="ECO:0008006" key="4">
    <source>
        <dbReference type="Google" id="ProtNLM"/>
    </source>
</evidence>
<evidence type="ECO:0000256" key="1">
    <source>
        <dbReference type="SAM" id="Phobius"/>
    </source>
</evidence>
<sequence>MSGAGALARAEILRSRSGSSFPVLLAYAILIPVFALNMPGTTDRLGGLDDAPASRFVFGFAACAALGACFYGSYAYTRETYYHSLDRTLLLGSRDAILVAKALAGAVSGAVFGVVAVVGWWPISAVVLATVGRRLTPDITLLSASLGVVLACALSGVLGVGVGCAVRNYYACIPIVLVLPAALAVPLLGVARDAGRLLPIGAVAGATGAPVDGMLPAPLALAVLAVWALLAIGGARILEQRRAR</sequence>
<evidence type="ECO:0000313" key="3">
    <source>
        <dbReference type="Proteomes" id="UP000285317"/>
    </source>
</evidence>
<reference evidence="2 3" key="1">
    <citation type="submission" date="2018-03" db="EMBL/GenBank/DDBJ databases">
        <title>Bacteriophage NCPPB3778 and a type I-E CRISPR drive the evolution of the US Biological Select Agent, Rathayibacter toxicus.</title>
        <authorList>
            <person name="Davis E.W.II."/>
            <person name="Tabima J.F."/>
            <person name="Weisberg A.J."/>
            <person name="Dantas Lopes L."/>
            <person name="Wiseman M.S."/>
            <person name="Wiseman M.S."/>
            <person name="Pupko T."/>
            <person name="Belcher M.S."/>
            <person name="Sechler A.J."/>
            <person name="Tancos M.A."/>
            <person name="Schroeder B.K."/>
            <person name="Murray T.D."/>
            <person name="Luster D.G."/>
            <person name="Schneider W.L."/>
            <person name="Rogers E."/>
            <person name="Andreote F.D."/>
            <person name="Grunwald N.J."/>
            <person name="Putnam M.L."/>
            <person name="Chang J.H."/>
        </authorList>
    </citation>
    <scope>NUCLEOTIDE SEQUENCE [LARGE SCALE GENOMIC DNA]</scope>
    <source>
        <strain evidence="2 3">DSM 15932</strain>
    </source>
</reference>
<feature type="transmembrane region" description="Helical" evidence="1">
    <location>
        <begin position="219"/>
        <end position="238"/>
    </location>
</feature>
<dbReference type="AlphaFoldDB" id="A0A3T0SX60"/>
<organism evidence="2 3">
    <name type="scientific">Rathayibacter festucae DSM 15932</name>
    <dbReference type="NCBI Taxonomy" id="1328866"/>
    <lineage>
        <taxon>Bacteria</taxon>
        <taxon>Bacillati</taxon>
        <taxon>Actinomycetota</taxon>
        <taxon>Actinomycetes</taxon>
        <taxon>Micrococcales</taxon>
        <taxon>Microbacteriaceae</taxon>
        <taxon>Rathayibacter</taxon>
    </lineage>
</organism>
<keyword evidence="1" id="KW-0472">Membrane</keyword>
<gene>
    <name evidence="2" type="ORF">C1I64_02055</name>
</gene>